<dbReference type="PANTHER" id="PTHR12475:SF4">
    <property type="entry name" value="PROTEIN THEM6"/>
    <property type="match status" value="1"/>
</dbReference>
<proteinExistence type="predicted"/>
<evidence type="ECO:0008006" key="3">
    <source>
        <dbReference type="Google" id="ProtNLM"/>
    </source>
</evidence>
<dbReference type="AlphaFoldDB" id="A0A2K9LP73"/>
<dbReference type="InterPro" id="IPR029069">
    <property type="entry name" value="HotDog_dom_sf"/>
</dbReference>
<reference evidence="2" key="1">
    <citation type="submission" date="2017-08" db="EMBL/GenBank/DDBJ databases">
        <title>Direct submision.</title>
        <authorList>
            <person name="Kim S.-J."/>
            <person name="Rhee S.-K."/>
        </authorList>
    </citation>
    <scope>NUCLEOTIDE SEQUENCE [LARGE SCALE GENOMIC DNA]</scope>
    <source>
        <strain evidence="2">GI5</strain>
    </source>
</reference>
<gene>
    <name evidence="1" type="ORF">Kalk_17755</name>
</gene>
<sequence length="203" mass="23767">MWFIVRFIFALYVQKIKPTKTFQDWVFARYRCMPWDLDANVHMNNVKYLKYLERGRVEFMIHTPWLQEMHGRGFKALIANTEISYVKEIRPLQRFKVETRISSWDEKYIYMEQLFTYRKTVFTAAVIRMAMVSIKTGKRVSPLAAFKEMAPGVTPATLPDSAQHLNLLVQAQRSETQAIAAAHASVDEQPNQHNNSHKEKTLP</sequence>
<dbReference type="InterPro" id="IPR051490">
    <property type="entry name" value="THEM6_lcsJ_thioesterase"/>
</dbReference>
<dbReference type="Gene3D" id="3.10.129.10">
    <property type="entry name" value="Hotdog Thioesterase"/>
    <property type="match status" value="1"/>
</dbReference>
<dbReference type="Pfam" id="PF13279">
    <property type="entry name" value="4HBT_2"/>
    <property type="match status" value="1"/>
</dbReference>
<accession>A0A2K9LP73</accession>
<dbReference type="PANTHER" id="PTHR12475">
    <property type="match status" value="1"/>
</dbReference>
<dbReference type="EMBL" id="CP022684">
    <property type="protein sequence ID" value="AUM14156.1"/>
    <property type="molecule type" value="Genomic_DNA"/>
</dbReference>
<organism evidence="1 2">
    <name type="scientific">Ketobacter alkanivorans</name>
    <dbReference type="NCBI Taxonomy" id="1917421"/>
    <lineage>
        <taxon>Bacteria</taxon>
        <taxon>Pseudomonadati</taxon>
        <taxon>Pseudomonadota</taxon>
        <taxon>Gammaproteobacteria</taxon>
        <taxon>Pseudomonadales</taxon>
        <taxon>Ketobacteraceae</taxon>
        <taxon>Ketobacter</taxon>
    </lineage>
</organism>
<evidence type="ECO:0000313" key="2">
    <source>
        <dbReference type="Proteomes" id="UP000235116"/>
    </source>
</evidence>
<dbReference type="Proteomes" id="UP000235116">
    <property type="component" value="Chromosome"/>
</dbReference>
<dbReference type="KEGG" id="kak:Kalk_17755"/>
<name>A0A2K9LP73_9GAMM</name>
<protein>
    <recommendedName>
        <fullName evidence="3">Thioesterase</fullName>
    </recommendedName>
</protein>
<keyword evidence="2" id="KW-1185">Reference proteome</keyword>
<dbReference type="SUPFAM" id="SSF54637">
    <property type="entry name" value="Thioesterase/thiol ester dehydrase-isomerase"/>
    <property type="match status" value="1"/>
</dbReference>
<evidence type="ECO:0000313" key="1">
    <source>
        <dbReference type="EMBL" id="AUM14156.1"/>
    </source>
</evidence>
<dbReference type="CDD" id="cd00586">
    <property type="entry name" value="4HBT"/>
    <property type="match status" value="1"/>
</dbReference>
<dbReference type="RefSeq" id="WP_101895530.1">
    <property type="nucleotide sequence ID" value="NZ_CP022684.1"/>
</dbReference>
<dbReference type="OrthoDB" id="3727779at2"/>